<protein>
    <submittedName>
        <fullName evidence="1">Uncharacterized protein</fullName>
    </submittedName>
</protein>
<reference evidence="1" key="1">
    <citation type="submission" date="2022-10" db="EMBL/GenBank/DDBJ databases">
        <title>Culturing micro-colonial fungi from biological soil crusts in the Mojave desert and describing Neophaeococcomyces mojavensis, and introducing the new genera and species Taxawa tesnikishii.</title>
        <authorList>
            <person name="Kurbessoian T."/>
            <person name="Stajich J.E."/>
        </authorList>
    </citation>
    <scope>NUCLEOTIDE SEQUENCE</scope>
    <source>
        <strain evidence="1">JES_115</strain>
    </source>
</reference>
<name>A0ACC2ZA29_9PEZI</name>
<sequence>MCGIFFSLGRDAYRSPSEHVLKLLRNRGPDSVKEVRVEIEVLDPALDGSISEPLYATFVSSVLALRGEYIVTQPLVDEATRSVLCWNGEAWKIDDNPVTGNDSEHVFSLLLQDCEAGFDQDMVVQSMMHIKGPYAFVFYDGRRRRLAHDGPQVYDLCPDRITAKASHSELQTVCPGRNWRLVEINVPFKETQAHRDTVIRLMHPHNTEMDLSIAYALYFACRGIGVTDDAATTCIHDYATPARVLLSGLGADELFGGYQRHATAFARRGYQGLVDELELDINRLGKRNLGRDDRVLSHWGRETRFPYLDEDLLKWALAAPVWEKCGFDQDLSDAMEDEAAALEPGKKALRLLAWKLGMRGVAKEKKRAIQFGARTAKMEGGKMKGTQLIE</sequence>
<dbReference type="EMBL" id="JAPDRP010000009">
    <property type="protein sequence ID" value="KAJ9644520.1"/>
    <property type="molecule type" value="Genomic_DNA"/>
</dbReference>
<comment type="caution">
    <text evidence="1">The sequence shown here is derived from an EMBL/GenBank/DDBJ whole genome shotgun (WGS) entry which is preliminary data.</text>
</comment>
<organism evidence="1 2">
    <name type="scientific">Coniosporium tulheliwenetii</name>
    <dbReference type="NCBI Taxonomy" id="3383036"/>
    <lineage>
        <taxon>Eukaryota</taxon>
        <taxon>Fungi</taxon>
        <taxon>Dikarya</taxon>
        <taxon>Ascomycota</taxon>
        <taxon>Pezizomycotina</taxon>
        <taxon>Dothideomycetes</taxon>
        <taxon>Dothideomycetes incertae sedis</taxon>
        <taxon>Coniosporium</taxon>
    </lineage>
</organism>
<proteinExistence type="predicted"/>
<gene>
    <name evidence="1" type="ORF">H2199_003483</name>
</gene>
<keyword evidence="2" id="KW-1185">Reference proteome</keyword>
<accession>A0ACC2ZA29</accession>
<dbReference type="Proteomes" id="UP001172680">
    <property type="component" value="Unassembled WGS sequence"/>
</dbReference>
<evidence type="ECO:0000313" key="2">
    <source>
        <dbReference type="Proteomes" id="UP001172680"/>
    </source>
</evidence>
<evidence type="ECO:0000313" key="1">
    <source>
        <dbReference type="EMBL" id="KAJ9644520.1"/>
    </source>
</evidence>